<gene>
    <name evidence="2" type="ORF">DAPPUDRAFT_96940</name>
</gene>
<dbReference type="HOGENOM" id="CLU_1697325_0_0_1"/>
<name>E9G039_DAPPU</name>
<evidence type="ECO:0000313" key="2">
    <source>
        <dbReference type="EMBL" id="EFX86831.1"/>
    </source>
</evidence>
<accession>E9G039</accession>
<dbReference type="AlphaFoldDB" id="E9G039"/>
<evidence type="ECO:0000256" key="1">
    <source>
        <dbReference type="SAM" id="MobiDB-lite"/>
    </source>
</evidence>
<dbReference type="KEGG" id="dpx:DAPPUDRAFT_96940"/>
<protein>
    <submittedName>
        <fullName evidence="2">Uncharacterized protein</fullName>
    </submittedName>
</protein>
<evidence type="ECO:0000313" key="3">
    <source>
        <dbReference type="Proteomes" id="UP000000305"/>
    </source>
</evidence>
<dbReference type="Proteomes" id="UP000000305">
    <property type="component" value="Unassembled WGS sequence"/>
</dbReference>
<keyword evidence="3" id="KW-1185">Reference proteome</keyword>
<feature type="compositionally biased region" description="Low complexity" evidence="1">
    <location>
        <begin position="51"/>
        <end position="64"/>
    </location>
</feature>
<dbReference type="EMBL" id="GL732528">
    <property type="protein sequence ID" value="EFX86831.1"/>
    <property type="molecule type" value="Genomic_DNA"/>
</dbReference>
<organism evidence="2 3">
    <name type="scientific">Daphnia pulex</name>
    <name type="common">Water flea</name>
    <dbReference type="NCBI Taxonomy" id="6669"/>
    <lineage>
        <taxon>Eukaryota</taxon>
        <taxon>Metazoa</taxon>
        <taxon>Ecdysozoa</taxon>
        <taxon>Arthropoda</taxon>
        <taxon>Crustacea</taxon>
        <taxon>Branchiopoda</taxon>
        <taxon>Diplostraca</taxon>
        <taxon>Cladocera</taxon>
        <taxon>Anomopoda</taxon>
        <taxon>Daphniidae</taxon>
        <taxon>Daphnia</taxon>
    </lineage>
</organism>
<proteinExistence type="predicted"/>
<sequence length="155" mass="16856">MESTLSVDKSRPAVQQQQQQQPKQPKQVELAESEDVSLVNESGGSYERHGSSSSGQQLGAQLPLEPGYQVKATKSVLFDTRSTTHAHNKKVQSGYIHGGMYGAGGGHCVSLLMRSAKPHSTAGDGYSYSRPNRPKYKEALIESHTVRRSWSSSVP</sequence>
<feature type="compositionally biased region" description="Low complexity" evidence="1">
    <location>
        <begin position="15"/>
        <end position="27"/>
    </location>
</feature>
<dbReference type="InParanoid" id="E9G039"/>
<reference evidence="2 3" key="1">
    <citation type="journal article" date="2011" name="Science">
        <title>The ecoresponsive genome of Daphnia pulex.</title>
        <authorList>
            <person name="Colbourne J.K."/>
            <person name="Pfrender M.E."/>
            <person name="Gilbert D."/>
            <person name="Thomas W.K."/>
            <person name="Tucker A."/>
            <person name="Oakley T.H."/>
            <person name="Tokishita S."/>
            <person name="Aerts A."/>
            <person name="Arnold G.J."/>
            <person name="Basu M.K."/>
            <person name="Bauer D.J."/>
            <person name="Caceres C.E."/>
            <person name="Carmel L."/>
            <person name="Casola C."/>
            <person name="Choi J.H."/>
            <person name="Detter J.C."/>
            <person name="Dong Q."/>
            <person name="Dusheyko S."/>
            <person name="Eads B.D."/>
            <person name="Frohlich T."/>
            <person name="Geiler-Samerotte K.A."/>
            <person name="Gerlach D."/>
            <person name="Hatcher P."/>
            <person name="Jogdeo S."/>
            <person name="Krijgsveld J."/>
            <person name="Kriventseva E.V."/>
            <person name="Kultz D."/>
            <person name="Laforsch C."/>
            <person name="Lindquist E."/>
            <person name="Lopez J."/>
            <person name="Manak J.R."/>
            <person name="Muller J."/>
            <person name="Pangilinan J."/>
            <person name="Patwardhan R.P."/>
            <person name="Pitluck S."/>
            <person name="Pritham E.J."/>
            <person name="Rechtsteiner A."/>
            <person name="Rho M."/>
            <person name="Rogozin I.B."/>
            <person name="Sakarya O."/>
            <person name="Salamov A."/>
            <person name="Schaack S."/>
            <person name="Shapiro H."/>
            <person name="Shiga Y."/>
            <person name="Skalitzky C."/>
            <person name="Smith Z."/>
            <person name="Souvorov A."/>
            <person name="Sung W."/>
            <person name="Tang Z."/>
            <person name="Tsuchiya D."/>
            <person name="Tu H."/>
            <person name="Vos H."/>
            <person name="Wang M."/>
            <person name="Wolf Y.I."/>
            <person name="Yamagata H."/>
            <person name="Yamada T."/>
            <person name="Ye Y."/>
            <person name="Shaw J.R."/>
            <person name="Andrews J."/>
            <person name="Crease T.J."/>
            <person name="Tang H."/>
            <person name="Lucas S.M."/>
            <person name="Robertson H.M."/>
            <person name="Bork P."/>
            <person name="Koonin E.V."/>
            <person name="Zdobnov E.M."/>
            <person name="Grigoriev I.V."/>
            <person name="Lynch M."/>
            <person name="Boore J.L."/>
        </authorList>
    </citation>
    <scope>NUCLEOTIDE SEQUENCE [LARGE SCALE GENOMIC DNA]</scope>
</reference>
<feature type="region of interest" description="Disordered" evidence="1">
    <location>
        <begin position="1"/>
        <end position="66"/>
    </location>
</feature>